<dbReference type="PROSITE" id="PS50011">
    <property type="entry name" value="PROTEIN_KINASE_DOM"/>
    <property type="match status" value="1"/>
</dbReference>
<dbReference type="GO" id="GO:0005737">
    <property type="term" value="C:cytoplasm"/>
    <property type="evidence" value="ECO:0007669"/>
    <property type="project" value="TreeGrafter"/>
</dbReference>
<protein>
    <recommendedName>
        <fullName evidence="6">Protein kinase domain-containing protein</fullName>
    </recommendedName>
</protein>
<dbReference type="Gene3D" id="1.10.510.10">
    <property type="entry name" value="Transferase(Phosphotransferase) domain 1"/>
    <property type="match status" value="1"/>
</dbReference>
<dbReference type="SUPFAM" id="SSF56112">
    <property type="entry name" value="Protein kinase-like (PK-like)"/>
    <property type="match status" value="1"/>
</dbReference>
<dbReference type="Proteomes" id="UP001190700">
    <property type="component" value="Unassembled WGS sequence"/>
</dbReference>
<dbReference type="InterPro" id="IPR000719">
    <property type="entry name" value="Prot_kinase_dom"/>
</dbReference>
<dbReference type="PANTHER" id="PTHR11042:SF189">
    <property type="entry name" value="PROTEIN KINASE DOMAIN-CONTAINING PROTEIN"/>
    <property type="match status" value="1"/>
</dbReference>
<sequence>MECFDPWNQANSGCPGTPPAAVQMKNPLYTMPPDPNLSFGRQLGRSQTSIVYLAQNHVLEQQTVVKICLKPVNEGVQDEQIEIWEQELKIGEHLGEHRNLVRYFRGWKSGAHLCLEMEPCLGGTLEELIKACHPPGMEEAVFWRVVRDLGMGLQHMHSRGTVHFDVKPENIFIDNNSCTLKIGDFGNAVNLAEPTERFQEGDGRYLAPELLHTGATATFAADMFSLGAVLYMCATGTILPRNHLDHCEELARFPIISKLLARDPSARPRVEEVVCLAQDNVGAGAVMKPEPNSAESSYQELLRSAAKPQPSSRRSLF</sequence>
<keyword evidence="3" id="KW-0418">Kinase</keyword>
<dbReference type="SMART" id="SM00220">
    <property type="entry name" value="S_TKc"/>
    <property type="match status" value="1"/>
</dbReference>
<evidence type="ECO:0000256" key="5">
    <source>
        <dbReference type="SAM" id="MobiDB-lite"/>
    </source>
</evidence>
<evidence type="ECO:0000256" key="1">
    <source>
        <dbReference type="ARBA" id="ARBA00022679"/>
    </source>
</evidence>
<evidence type="ECO:0000256" key="2">
    <source>
        <dbReference type="ARBA" id="ARBA00022741"/>
    </source>
</evidence>
<feature type="region of interest" description="Disordered" evidence="5">
    <location>
        <begin position="286"/>
        <end position="317"/>
    </location>
</feature>
<dbReference type="GO" id="GO:0004672">
    <property type="term" value="F:protein kinase activity"/>
    <property type="evidence" value="ECO:0007669"/>
    <property type="project" value="InterPro"/>
</dbReference>
<evidence type="ECO:0000256" key="3">
    <source>
        <dbReference type="ARBA" id="ARBA00022777"/>
    </source>
</evidence>
<evidence type="ECO:0000256" key="4">
    <source>
        <dbReference type="ARBA" id="ARBA00022840"/>
    </source>
</evidence>
<dbReference type="InterPro" id="IPR050339">
    <property type="entry name" value="CC_SR_Kinase"/>
</dbReference>
<organism evidence="7 8">
    <name type="scientific">Cymbomonas tetramitiformis</name>
    <dbReference type="NCBI Taxonomy" id="36881"/>
    <lineage>
        <taxon>Eukaryota</taxon>
        <taxon>Viridiplantae</taxon>
        <taxon>Chlorophyta</taxon>
        <taxon>Pyramimonadophyceae</taxon>
        <taxon>Pyramimonadales</taxon>
        <taxon>Pyramimonadaceae</taxon>
        <taxon>Cymbomonas</taxon>
    </lineage>
</organism>
<keyword evidence="1" id="KW-0808">Transferase</keyword>
<keyword evidence="2" id="KW-0547">Nucleotide-binding</keyword>
<name>A0AAE0GF53_9CHLO</name>
<evidence type="ECO:0000313" key="8">
    <source>
        <dbReference type="Proteomes" id="UP001190700"/>
    </source>
</evidence>
<evidence type="ECO:0000313" key="7">
    <source>
        <dbReference type="EMBL" id="KAK3276956.1"/>
    </source>
</evidence>
<accession>A0AAE0GF53</accession>
<keyword evidence="4" id="KW-0067">ATP-binding</keyword>
<evidence type="ECO:0000259" key="6">
    <source>
        <dbReference type="PROSITE" id="PS50011"/>
    </source>
</evidence>
<dbReference type="Pfam" id="PF00069">
    <property type="entry name" value="Pkinase"/>
    <property type="match status" value="1"/>
</dbReference>
<dbReference type="GO" id="GO:0005524">
    <property type="term" value="F:ATP binding"/>
    <property type="evidence" value="ECO:0007669"/>
    <property type="project" value="UniProtKB-KW"/>
</dbReference>
<keyword evidence="8" id="KW-1185">Reference proteome</keyword>
<dbReference type="AlphaFoldDB" id="A0AAE0GF53"/>
<proteinExistence type="predicted"/>
<reference evidence="7 8" key="1">
    <citation type="journal article" date="2015" name="Genome Biol. Evol.">
        <title>Comparative Genomics of a Bacterivorous Green Alga Reveals Evolutionary Causalities and Consequences of Phago-Mixotrophic Mode of Nutrition.</title>
        <authorList>
            <person name="Burns J.A."/>
            <person name="Paasch A."/>
            <person name="Narechania A."/>
            <person name="Kim E."/>
        </authorList>
    </citation>
    <scope>NUCLEOTIDE SEQUENCE [LARGE SCALE GENOMIC DNA]</scope>
    <source>
        <strain evidence="7 8">PLY_AMNH</strain>
    </source>
</reference>
<comment type="caution">
    <text evidence="7">The sequence shown here is derived from an EMBL/GenBank/DDBJ whole genome shotgun (WGS) entry which is preliminary data.</text>
</comment>
<gene>
    <name evidence="7" type="ORF">CYMTET_15006</name>
</gene>
<feature type="domain" description="Protein kinase" evidence="6">
    <location>
        <begin position="37"/>
        <end position="317"/>
    </location>
</feature>
<dbReference type="GO" id="GO:0005634">
    <property type="term" value="C:nucleus"/>
    <property type="evidence" value="ECO:0007669"/>
    <property type="project" value="TreeGrafter"/>
</dbReference>
<dbReference type="PANTHER" id="PTHR11042">
    <property type="entry name" value="EUKARYOTIC TRANSLATION INITIATION FACTOR 2-ALPHA KINASE EIF2-ALPHA KINASE -RELATED"/>
    <property type="match status" value="1"/>
</dbReference>
<dbReference type="EMBL" id="LGRX02006304">
    <property type="protein sequence ID" value="KAK3276956.1"/>
    <property type="molecule type" value="Genomic_DNA"/>
</dbReference>
<dbReference type="InterPro" id="IPR011009">
    <property type="entry name" value="Kinase-like_dom_sf"/>
</dbReference>